<evidence type="ECO:0000256" key="3">
    <source>
        <dbReference type="ARBA" id="ARBA00022679"/>
    </source>
</evidence>
<gene>
    <name evidence="7" type="ordered locus">Hoch_5713</name>
</gene>
<comment type="cofactor">
    <cofactor evidence="1">
        <name>Mg(2+)</name>
        <dbReference type="ChEBI" id="CHEBI:18420"/>
    </cofactor>
</comment>
<evidence type="ECO:0000256" key="6">
    <source>
        <dbReference type="RuleBase" id="RU004466"/>
    </source>
</evidence>
<dbReference type="CDD" id="cd00685">
    <property type="entry name" value="Trans_IPPS_HT"/>
    <property type="match status" value="1"/>
</dbReference>
<sequence length="355" mass="38580">MNLPATVEESASTQLIQQLGHVCRDHGLPDLAARLAALQSWVQRDLRDFEAELATLPKGARAVQKAAHHLLELGGKHLRPMCVALAAKMGTGFDAHGRQLAMAVELVHTATLLHDDVVDIGDSRRGVPTARTIYGNAASVFAGDWLLVDALRRIRQTGLSDLLDRMLAIIEEMILAESLQLERRGSLGDSEEVYFQVVEGKTAALFRWAMYAGGRAGGLDEDACLALERYGRHLGVAFQVVDDLLDFSGDERFTGKGLFADLREGKSTYPLILALRRDEALRPLVEEALRGSGDLPETTVRALLTSMERTEALADSRALAQEQVRLAVAALAPLADGPGKNALVTVAEATVYRER</sequence>
<comment type="similarity">
    <text evidence="2 6">Belongs to the FPP/GGPP synthase family.</text>
</comment>
<name>D0LH45_HALO1</name>
<dbReference type="EMBL" id="CP001804">
    <property type="protein sequence ID" value="ACY18190.1"/>
    <property type="molecule type" value="Genomic_DNA"/>
</dbReference>
<dbReference type="InterPro" id="IPR033749">
    <property type="entry name" value="Polyprenyl_synt_CS"/>
</dbReference>
<reference evidence="7 8" key="1">
    <citation type="journal article" date="2010" name="Stand. Genomic Sci.">
        <title>Complete genome sequence of Haliangium ochraceum type strain (SMP-2).</title>
        <authorList>
            <consortium name="US DOE Joint Genome Institute (JGI-PGF)"/>
            <person name="Ivanova N."/>
            <person name="Daum C."/>
            <person name="Lang E."/>
            <person name="Abt B."/>
            <person name="Kopitz M."/>
            <person name="Saunders E."/>
            <person name="Lapidus A."/>
            <person name="Lucas S."/>
            <person name="Glavina Del Rio T."/>
            <person name="Nolan M."/>
            <person name="Tice H."/>
            <person name="Copeland A."/>
            <person name="Cheng J.F."/>
            <person name="Chen F."/>
            <person name="Bruce D."/>
            <person name="Goodwin L."/>
            <person name="Pitluck S."/>
            <person name="Mavromatis K."/>
            <person name="Pati A."/>
            <person name="Mikhailova N."/>
            <person name="Chen A."/>
            <person name="Palaniappan K."/>
            <person name="Land M."/>
            <person name="Hauser L."/>
            <person name="Chang Y.J."/>
            <person name="Jeffries C.D."/>
            <person name="Detter J.C."/>
            <person name="Brettin T."/>
            <person name="Rohde M."/>
            <person name="Goker M."/>
            <person name="Bristow J."/>
            <person name="Markowitz V."/>
            <person name="Eisen J.A."/>
            <person name="Hugenholtz P."/>
            <person name="Kyrpides N.C."/>
            <person name="Klenk H.P."/>
        </authorList>
    </citation>
    <scope>NUCLEOTIDE SEQUENCE [LARGE SCALE GENOMIC DNA]</scope>
    <source>
        <strain evidence="8">DSM 14365 / CIP 107738 / JCM 11303 / AJ 13395 / SMP-2</strain>
    </source>
</reference>
<dbReference type="eggNOG" id="COG0142">
    <property type="taxonomic scope" value="Bacteria"/>
</dbReference>
<dbReference type="GO" id="GO:0004337">
    <property type="term" value="F:(2E,6E)-farnesyl diphosphate synthase activity"/>
    <property type="evidence" value="ECO:0007669"/>
    <property type="project" value="UniProtKB-EC"/>
</dbReference>
<proteinExistence type="inferred from homology"/>
<dbReference type="PROSITE" id="PS00444">
    <property type="entry name" value="POLYPRENYL_SYNTHASE_2"/>
    <property type="match status" value="1"/>
</dbReference>
<dbReference type="Pfam" id="PF00348">
    <property type="entry name" value="polyprenyl_synt"/>
    <property type="match status" value="1"/>
</dbReference>
<dbReference type="SFLD" id="SFLDS00005">
    <property type="entry name" value="Isoprenoid_Synthase_Type_I"/>
    <property type="match status" value="1"/>
</dbReference>
<evidence type="ECO:0000256" key="2">
    <source>
        <dbReference type="ARBA" id="ARBA00006706"/>
    </source>
</evidence>
<evidence type="ECO:0000313" key="8">
    <source>
        <dbReference type="Proteomes" id="UP000001880"/>
    </source>
</evidence>
<dbReference type="PANTHER" id="PTHR12001">
    <property type="entry name" value="GERANYLGERANYL PYROPHOSPHATE SYNTHASE"/>
    <property type="match status" value="1"/>
</dbReference>
<accession>D0LH45</accession>
<evidence type="ECO:0000256" key="1">
    <source>
        <dbReference type="ARBA" id="ARBA00001946"/>
    </source>
</evidence>
<dbReference type="Gene3D" id="1.10.600.10">
    <property type="entry name" value="Farnesyl Diphosphate Synthase"/>
    <property type="match status" value="1"/>
</dbReference>
<dbReference type="GO" id="GO:0046872">
    <property type="term" value="F:metal ion binding"/>
    <property type="evidence" value="ECO:0007669"/>
    <property type="project" value="UniProtKB-KW"/>
</dbReference>
<evidence type="ECO:0000313" key="7">
    <source>
        <dbReference type="EMBL" id="ACY18190.1"/>
    </source>
</evidence>
<dbReference type="InterPro" id="IPR000092">
    <property type="entry name" value="Polyprenyl_synt"/>
</dbReference>
<keyword evidence="4" id="KW-0479">Metal-binding</keyword>
<dbReference type="AlphaFoldDB" id="D0LH45"/>
<dbReference type="RefSeq" id="WP_012830782.1">
    <property type="nucleotide sequence ID" value="NC_013440.1"/>
</dbReference>
<keyword evidence="5" id="KW-0460">Magnesium</keyword>
<dbReference type="Proteomes" id="UP000001880">
    <property type="component" value="Chromosome"/>
</dbReference>
<keyword evidence="3 6" id="KW-0808">Transferase</keyword>
<dbReference type="KEGG" id="hoh:Hoch_5713"/>
<dbReference type="GO" id="GO:0008299">
    <property type="term" value="P:isoprenoid biosynthetic process"/>
    <property type="evidence" value="ECO:0007669"/>
    <property type="project" value="InterPro"/>
</dbReference>
<evidence type="ECO:0000256" key="5">
    <source>
        <dbReference type="ARBA" id="ARBA00022842"/>
    </source>
</evidence>
<dbReference type="SUPFAM" id="SSF48576">
    <property type="entry name" value="Terpenoid synthases"/>
    <property type="match status" value="1"/>
</dbReference>
<dbReference type="PROSITE" id="PS00723">
    <property type="entry name" value="POLYPRENYL_SYNTHASE_1"/>
    <property type="match status" value="1"/>
</dbReference>
<protein>
    <submittedName>
        <fullName evidence="7">Geranyltranstransferase</fullName>
        <ecNumber evidence="7">2.5.1.10</ecNumber>
    </submittedName>
</protein>
<keyword evidence="8" id="KW-1185">Reference proteome</keyword>
<dbReference type="PANTHER" id="PTHR12001:SF69">
    <property type="entry name" value="ALL TRANS-POLYPRENYL-DIPHOSPHATE SYNTHASE PDSS1"/>
    <property type="match status" value="1"/>
</dbReference>
<dbReference type="STRING" id="502025.Hoch_5713"/>
<dbReference type="HOGENOM" id="CLU_014015_2_0_7"/>
<dbReference type="EC" id="2.5.1.10" evidence="7"/>
<evidence type="ECO:0000256" key="4">
    <source>
        <dbReference type="ARBA" id="ARBA00022723"/>
    </source>
</evidence>
<organism evidence="7 8">
    <name type="scientific">Haliangium ochraceum (strain DSM 14365 / JCM 11303 / SMP-2)</name>
    <dbReference type="NCBI Taxonomy" id="502025"/>
    <lineage>
        <taxon>Bacteria</taxon>
        <taxon>Pseudomonadati</taxon>
        <taxon>Myxococcota</taxon>
        <taxon>Polyangia</taxon>
        <taxon>Haliangiales</taxon>
        <taxon>Kofleriaceae</taxon>
        <taxon>Haliangium</taxon>
    </lineage>
</organism>
<dbReference type="InterPro" id="IPR008949">
    <property type="entry name" value="Isoprenoid_synthase_dom_sf"/>
</dbReference>